<accession>A0ABW3DYT1</accession>
<sequence length="94" mass="10342">AADTGRVVAGMQLVQRRWDGKDGLVLRLACSGEPPEGLTGHFVEAVHEARPMYPEYAAKGFIHPLSVEWVRPADLVTNPRTGKLVPLVDERSHD</sequence>
<organism evidence="1 2">
    <name type="scientific">Streptosporangium algeriense</name>
    <dbReference type="NCBI Taxonomy" id="1682748"/>
    <lineage>
        <taxon>Bacteria</taxon>
        <taxon>Bacillati</taxon>
        <taxon>Actinomycetota</taxon>
        <taxon>Actinomycetes</taxon>
        <taxon>Streptosporangiales</taxon>
        <taxon>Streptosporangiaceae</taxon>
        <taxon>Streptosporangium</taxon>
    </lineage>
</organism>
<dbReference type="Proteomes" id="UP001597024">
    <property type="component" value="Unassembled WGS sequence"/>
</dbReference>
<dbReference type="EMBL" id="JBHTHX010001584">
    <property type="protein sequence ID" value="MFD0888963.1"/>
    <property type="molecule type" value="Genomic_DNA"/>
</dbReference>
<keyword evidence="2" id="KW-1185">Reference proteome</keyword>
<comment type="caution">
    <text evidence="1">The sequence shown here is derived from an EMBL/GenBank/DDBJ whole genome shotgun (WGS) entry which is preliminary data.</text>
</comment>
<reference evidence="2" key="1">
    <citation type="journal article" date="2019" name="Int. J. Syst. Evol. Microbiol.">
        <title>The Global Catalogue of Microorganisms (GCM) 10K type strain sequencing project: providing services to taxonomists for standard genome sequencing and annotation.</title>
        <authorList>
            <consortium name="The Broad Institute Genomics Platform"/>
            <consortium name="The Broad Institute Genome Sequencing Center for Infectious Disease"/>
            <person name="Wu L."/>
            <person name="Ma J."/>
        </authorList>
    </citation>
    <scope>NUCLEOTIDE SEQUENCE [LARGE SCALE GENOMIC DNA]</scope>
    <source>
        <strain evidence="2">CCUG 62974</strain>
    </source>
</reference>
<protein>
    <submittedName>
        <fullName evidence="1">Uncharacterized protein</fullName>
    </submittedName>
</protein>
<name>A0ABW3DYT1_9ACTN</name>
<gene>
    <name evidence="1" type="ORF">ACFQ08_30890</name>
</gene>
<evidence type="ECO:0000313" key="1">
    <source>
        <dbReference type="EMBL" id="MFD0888963.1"/>
    </source>
</evidence>
<evidence type="ECO:0000313" key="2">
    <source>
        <dbReference type="Proteomes" id="UP001597024"/>
    </source>
</evidence>
<feature type="non-terminal residue" evidence="1">
    <location>
        <position position="1"/>
    </location>
</feature>
<proteinExistence type="predicted"/>